<gene>
    <name evidence="3" type="ORF">SAMN05216262_102325</name>
</gene>
<reference evidence="4" key="1">
    <citation type="submission" date="2016-10" db="EMBL/GenBank/DDBJ databases">
        <authorList>
            <person name="Varghese N."/>
            <person name="Submissions S."/>
        </authorList>
    </citation>
    <scope>NUCLEOTIDE SEQUENCE [LARGE SCALE GENOMIC DNA]</scope>
    <source>
        <strain evidence="4">CGMCC 1.9127</strain>
    </source>
</reference>
<evidence type="ECO:0000313" key="3">
    <source>
        <dbReference type="EMBL" id="SEK77012.1"/>
    </source>
</evidence>
<dbReference type="InterPro" id="IPR007335">
    <property type="entry name" value="DUF413"/>
</dbReference>
<name>A0A1H7JR70_9GAMM</name>
<dbReference type="EMBL" id="FOBI01000002">
    <property type="protein sequence ID" value="SEK77012.1"/>
    <property type="molecule type" value="Genomic_DNA"/>
</dbReference>
<dbReference type="Pfam" id="PF04219">
    <property type="entry name" value="DUF413"/>
    <property type="match status" value="1"/>
</dbReference>
<dbReference type="STRING" id="641665.GCA_002104455_01610"/>
<keyword evidence="4" id="KW-1185">Reference proteome</keyword>
<protein>
    <recommendedName>
        <fullName evidence="2">Macrodomain Ori protein</fullName>
    </recommendedName>
</protein>
<proteinExistence type="inferred from homology"/>
<evidence type="ECO:0000313" key="4">
    <source>
        <dbReference type="Proteomes" id="UP000199297"/>
    </source>
</evidence>
<evidence type="ECO:0000256" key="1">
    <source>
        <dbReference type="ARBA" id="ARBA00093464"/>
    </source>
</evidence>
<comment type="similarity">
    <text evidence="1">Belongs to the MaoP family.</text>
</comment>
<evidence type="ECO:0000256" key="2">
    <source>
        <dbReference type="ARBA" id="ARBA00093628"/>
    </source>
</evidence>
<dbReference type="AlphaFoldDB" id="A0A1H7JR70"/>
<dbReference type="OrthoDB" id="6400110at2"/>
<dbReference type="RefSeq" id="WP_085283353.1">
    <property type="nucleotide sequence ID" value="NZ_FOBI01000002.1"/>
</dbReference>
<dbReference type="Proteomes" id="UP000199297">
    <property type="component" value="Unassembled WGS sequence"/>
</dbReference>
<accession>A0A1H7JR70</accession>
<sequence length="123" mass="13966">MSTTNNSLQSFQTDRKFYDDKNYPRGLSRSGDYSLKEVAIIENHGIAFLDLASGKRAPVTEVEQQFIKVCQGEILPTTAEEKAWLKYHNKILTPKQFHTLFGRSKVAVFDDDVAADSDDFDDE</sequence>
<organism evidence="3 4">
    <name type="scientific">Colwellia chukchiensis</name>
    <dbReference type="NCBI Taxonomy" id="641665"/>
    <lineage>
        <taxon>Bacteria</taxon>
        <taxon>Pseudomonadati</taxon>
        <taxon>Pseudomonadota</taxon>
        <taxon>Gammaproteobacteria</taxon>
        <taxon>Alteromonadales</taxon>
        <taxon>Colwelliaceae</taxon>
        <taxon>Colwellia</taxon>
    </lineage>
</organism>